<feature type="transmembrane region" description="Helical" evidence="1">
    <location>
        <begin position="96"/>
        <end position="119"/>
    </location>
</feature>
<comment type="caution">
    <text evidence="2">The sequence shown here is derived from an EMBL/GenBank/DDBJ whole genome shotgun (WGS) entry which is preliminary data.</text>
</comment>
<protein>
    <submittedName>
        <fullName evidence="2">Uncharacterized protein</fullName>
    </submittedName>
</protein>
<evidence type="ECO:0000313" key="3">
    <source>
        <dbReference type="Proteomes" id="UP000034329"/>
    </source>
</evidence>
<evidence type="ECO:0000256" key="1">
    <source>
        <dbReference type="SAM" id="Phobius"/>
    </source>
</evidence>
<feature type="transmembrane region" description="Helical" evidence="1">
    <location>
        <begin position="67"/>
        <end position="90"/>
    </location>
</feature>
<dbReference type="PANTHER" id="PTHR37938:SF1">
    <property type="entry name" value="BLL0215 PROTEIN"/>
    <property type="match status" value="1"/>
</dbReference>
<gene>
    <name evidence="2" type="ORF">UX13_C0016G0023</name>
</gene>
<accession>A0A0G1MPJ2</accession>
<proteinExistence type="predicted"/>
<dbReference type="PANTHER" id="PTHR37938">
    <property type="entry name" value="BLL0215 PROTEIN"/>
    <property type="match status" value="1"/>
</dbReference>
<keyword evidence="1" id="KW-1133">Transmembrane helix</keyword>
<reference evidence="2 3" key="1">
    <citation type="journal article" date="2015" name="Nature">
        <title>rRNA introns, odd ribosomes, and small enigmatic genomes across a large radiation of phyla.</title>
        <authorList>
            <person name="Brown C.T."/>
            <person name="Hug L.A."/>
            <person name="Thomas B.C."/>
            <person name="Sharon I."/>
            <person name="Castelle C.J."/>
            <person name="Singh A."/>
            <person name="Wilkins M.J."/>
            <person name="Williams K.H."/>
            <person name="Banfield J.F."/>
        </authorList>
    </citation>
    <scope>NUCLEOTIDE SEQUENCE [LARGE SCALE GENOMIC DNA]</scope>
</reference>
<evidence type="ECO:0000313" key="2">
    <source>
        <dbReference type="EMBL" id="KKU10266.1"/>
    </source>
</evidence>
<dbReference type="Proteomes" id="UP000034329">
    <property type="component" value="Unassembled WGS sequence"/>
</dbReference>
<organism evidence="2 3">
    <name type="scientific">Candidatus Woesebacteria bacterium GW2011_GWB1_45_5</name>
    <dbReference type="NCBI Taxonomy" id="1618581"/>
    <lineage>
        <taxon>Bacteria</taxon>
        <taxon>Candidatus Woeseibacteriota</taxon>
    </lineage>
</organism>
<sequence length="203" mass="22926">MPDVFVNQPLPEETPKTETQKRVIPGHTHSRLSAFSLYPDDVGFETKDGKERIILLLRQHPVVNVRWVVITLLLLTGPTLLDLLGVFSLMPVGFPLVISLAWYLFTVAYATEGFLNWYFNVYFVTDARIIDVDFYNLIGKRVSNAEIEMIQDVSYTTGGVLGTMLNYGNVLIQTAAEVSEFQFESVPNPEKVVKILDDLRAKV</sequence>
<keyword evidence="1" id="KW-0472">Membrane</keyword>
<dbReference type="AlphaFoldDB" id="A0A0G1MPJ2"/>
<keyword evidence="1" id="KW-0812">Transmembrane</keyword>
<dbReference type="EMBL" id="LCLA01000016">
    <property type="protein sequence ID" value="KKU10266.1"/>
    <property type="molecule type" value="Genomic_DNA"/>
</dbReference>
<name>A0A0G1MPJ2_9BACT</name>